<dbReference type="RefSeq" id="WP_386677168.1">
    <property type="nucleotide sequence ID" value="NZ_JBHLTG010000018.1"/>
</dbReference>
<name>A0ABV6S0N7_9GAMM</name>
<protein>
    <submittedName>
        <fullName evidence="1">ComEC/Rec2 family competence protein</fullName>
    </submittedName>
</protein>
<organism evidence="1 2">
    <name type="scientific">Lysobacter korlensis</name>
    <dbReference type="NCBI Taxonomy" id="553636"/>
    <lineage>
        <taxon>Bacteria</taxon>
        <taxon>Pseudomonadati</taxon>
        <taxon>Pseudomonadota</taxon>
        <taxon>Gammaproteobacteria</taxon>
        <taxon>Lysobacterales</taxon>
        <taxon>Lysobacteraceae</taxon>
        <taxon>Lysobacter</taxon>
    </lineage>
</organism>
<evidence type="ECO:0000313" key="2">
    <source>
        <dbReference type="Proteomes" id="UP001589896"/>
    </source>
</evidence>
<keyword evidence="2" id="KW-1185">Reference proteome</keyword>
<evidence type="ECO:0000313" key="1">
    <source>
        <dbReference type="EMBL" id="MFC0682799.1"/>
    </source>
</evidence>
<dbReference type="InterPro" id="IPR036866">
    <property type="entry name" value="RibonucZ/Hydroxyglut_hydro"/>
</dbReference>
<dbReference type="SUPFAM" id="SSF56281">
    <property type="entry name" value="Metallo-hydrolase/oxidoreductase"/>
    <property type="match status" value="1"/>
</dbReference>
<gene>
    <name evidence="1" type="ORF">ACFFGH_33625</name>
</gene>
<dbReference type="EMBL" id="JBHLTG010000018">
    <property type="protein sequence ID" value="MFC0682799.1"/>
    <property type="molecule type" value="Genomic_DNA"/>
</dbReference>
<dbReference type="PANTHER" id="PTHR30619">
    <property type="entry name" value="DNA INTERNALIZATION/COMPETENCE PROTEIN COMEC/REC2"/>
    <property type="match status" value="1"/>
</dbReference>
<dbReference type="Proteomes" id="UP001589896">
    <property type="component" value="Unassembled WGS sequence"/>
</dbReference>
<sequence length="361" mass="39314">MFAVEMLPAGHGDALVVEYGAEADPHQLLIDAGTYHAWEGVQAQLMRRRRDKYEVFVVTHVDEDHIGGAISLLDDGNLNQRIDQVWFNGYVHCTSGGNVLGPLNGEQLTYRIARGGFHWNEGFMPRKSVDVGGPVVVPSAGDLPSFDLPGGATVVLLSPTGPKLRAMAKKWVKVVKEAGLGDAGHTSIPTPRDRTFDPLPDALDFDAIAKLAAKRASDRSPANATSIAFVLEYDGKRVLFAADAYASILTDSMRRYAERVGEARPRIDLVKLAHHGSNANISLELLGLIDCRRWLVSTNGDNFAHPDDAAIAKVIVSAGAPVTFYCNYRTARTIPWEERGQAVGAAFLFPKARQRSMRVTV</sequence>
<comment type="caution">
    <text evidence="1">The sequence shown here is derived from an EMBL/GenBank/DDBJ whole genome shotgun (WGS) entry which is preliminary data.</text>
</comment>
<dbReference type="PANTHER" id="PTHR30619:SF1">
    <property type="entry name" value="RECOMBINATION PROTEIN 2"/>
    <property type="match status" value="1"/>
</dbReference>
<proteinExistence type="predicted"/>
<dbReference type="InterPro" id="IPR052159">
    <property type="entry name" value="Competence_DNA_uptake"/>
</dbReference>
<dbReference type="Gene3D" id="3.60.15.10">
    <property type="entry name" value="Ribonuclease Z/Hydroxyacylglutathione hydrolase-like"/>
    <property type="match status" value="1"/>
</dbReference>
<accession>A0ABV6S0N7</accession>
<reference evidence="1 2" key="1">
    <citation type="submission" date="2024-09" db="EMBL/GenBank/DDBJ databases">
        <authorList>
            <person name="Sun Q."/>
            <person name="Mori K."/>
        </authorList>
    </citation>
    <scope>NUCLEOTIDE SEQUENCE [LARGE SCALE GENOMIC DNA]</scope>
    <source>
        <strain evidence="1 2">KCTC 23076</strain>
    </source>
</reference>